<feature type="region of interest" description="Disordered" evidence="2">
    <location>
        <begin position="1"/>
        <end position="23"/>
    </location>
</feature>
<reference evidence="3" key="1">
    <citation type="submission" date="2020-05" db="EMBL/GenBank/DDBJ databases">
        <authorList>
            <person name="Chiriac C."/>
            <person name="Salcher M."/>
            <person name="Ghai R."/>
            <person name="Kavagutti S V."/>
        </authorList>
    </citation>
    <scope>NUCLEOTIDE SEQUENCE</scope>
</reference>
<feature type="compositionally biased region" description="Acidic residues" evidence="2">
    <location>
        <begin position="184"/>
        <end position="193"/>
    </location>
</feature>
<gene>
    <name evidence="3" type="ORF">UFOPK1722_00725</name>
</gene>
<proteinExistence type="predicted"/>
<feature type="coiled-coil region" evidence="1">
    <location>
        <begin position="113"/>
        <end position="144"/>
    </location>
</feature>
<evidence type="ECO:0000256" key="1">
    <source>
        <dbReference type="SAM" id="Coils"/>
    </source>
</evidence>
<protein>
    <submittedName>
        <fullName evidence="3">Unannotated protein</fullName>
    </submittedName>
</protein>
<accession>A0A6J6ELM5</accession>
<organism evidence="3">
    <name type="scientific">freshwater metagenome</name>
    <dbReference type="NCBI Taxonomy" id="449393"/>
    <lineage>
        <taxon>unclassified sequences</taxon>
        <taxon>metagenomes</taxon>
        <taxon>ecological metagenomes</taxon>
    </lineage>
</organism>
<dbReference type="AlphaFoldDB" id="A0A6J6ELM5"/>
<evidence type="ECO:0000256" key="2">
    <source>
        <dbReference type="SAM" id="MobiDB-lite"/>
    </source>
</evidence>
<keyword evidence="1" id="KW-0175">Coiled coil</keyword>
<name>A0A6J6ELM5_9ZZZZ</name>
<evidence type="ECO:0000313" key="3">
    <source>
        <dbReference type="EMBL" id="CAB4576766.1"/>
    </source>
</evidence>
<feature type="region of interest" description="Disordered" evidence="2">
    <location>
        <begin position="171"/>
        <end position="209"/>
    </location>
</feature>
<feature type="compositionally biased region" description="Acidic residues" evidence="2">
    <location>
        <begin position="1"/>
        <end position="13"/>
    </location>
</feature>
<dbReference type="EMBL" id="CAEZTS010000049">
    <property type="protein sequence ID" value="CAB4576766.1"/>
    <property type="molecule type" value="Genomic_DNA"/>
</dbReference>
<sequence length="209" mass="23698">MNSTFDDFDDDTGSYDRGPDDQIGSSGVLLRRAIDIIATAPNMPLSSTPRIDRDVIIEILEEALHRLPNELRDARWMMKQREEFVARTRREGEELIDAAKVQAERFVQRSEVVRAAEQRARQIVEAAEDESRRLKNETEDFLDQRLASFEILLDKLSKTVATGRRRLAIGEAPNETQATARGEGEDDWVDAGSEESGAIFFDQDSTRNL</sequence>